<comment type="caution">
    <text evidence="1">The sequence shown here is derived from an EMBL/GenBank/DDBJ whole genome shotgun (WGS) entry which is preliminary data.</text>
</comment>
<dbReference type="AlphaFoldDB" id="A0AAV9J5F2"/>
<protein>
    <submittedName>
        <fullName evidence="1">Uncharacterized protein</fullName>
    </submittedName>
</protein>
<sequence>MAQDRLTTLPPALRNHIYELVLSTPPSIGHMLGILNGAIRQQHKGEHRISGLIASKAIRSEVAPMYYRVNAHRVYTSIQDIKIASDWLADTINLCGGLPQRLVFTILDPSWSNFEKLLPLAEVARDPGMSPALLRLMITGRGGSRLLSVLGEATGLGRQAHAAGTTALEFQQYFHKWVTEVRGRPHVKQIEKHRLRMAKKRRSNASSIPVRSG</sequence>
<proteinExistence type="predicted"/>
<accession>A0AAV9J5F2</accession>
<dbReference type="EMBL" id="JAVFHQ010000080">
    <property type="protein sequence ID" value="KAK4539889.1"/>
    <property type="molecule type" value="Genomic_DNA"/>
</dbReference>
<organism evidence="1 2">
    <name type="scientific">Oleoguttula mirabilis</name>
    <dbReference type="NCBI Taxonomy" id="1507867"/>
    <lineage>
        <taxon>Eukaryota</taxon>
        <taxon>Fungi</taxon>
        <taxon>Dikarya</taxon>
        <taxon>Ascomycota</taxon>
        <taxon>Pezizomycotina</taxon>
        <taxon>Dothideomycetes</taxon>
        <taxon>Dothideomycetidae</taxon>
        <taxon>Mycosphaerellales</taxon>
        <taxon>Teratosphaeriaceae</taxon>
        <taxon>Oleoguttula</taxon>
    </lineage>
</organism>
<evidence type="ECO:0000313" key="2">
    <source>
        <dbReference type="Proteomes" id="UP001324427"/>
    </source>
</evidence>
<gene>
    <name evidence="1" type="ORF">LTR36_010283</name>
</gene>
<keyword evidence="2" id="KW-1185">Reference proteome</keyword>
<reference evidence="1 2" key="1">
    <citation type="submission" date="2021-11" db="EMBL/GenBank/DDBJ databases">
        <title>Black yeast isolated from Biological Soil Crust.</title>
        <authorList>
            <person name="Kurbessoian T."/>
        </authorList>
    </citation>
    <scope>NUCLEOTIDE SEQUENCE [LARGE SCALE GENOMIC DNA]</scope>
    <source>
        <strain evidence="1 2">CCFEE 5522</strain>
    </source>
</reference>
<dbReference type="Proteomes" id="UP001324427">
    <property type="component" value="Unassembled WGS sequence"/>
</dbReference>
<name>A0AAV9J5F2_9PEZI</name>
<evidence type="ECO:0000313" key="1">
    <source>
        <dbReference type="EMBL" id="KAK4539889.1"/>
    </source>
</evidence>